<feature type="signal peptide" evidence="2">
    <location>
        <begin position="1"/>
        <end position="28"/>
    </location>
</feature>
<dbReference type="EMBL" id="OZ034822">
    <property type="protein sequence ID" value="CAL1412234.1"/>
    <property type="molecule type" value="Genomic_DNA"/>
</dbReference>
<evidence type="ECO:0000256" key="1">
    <source>
        <dbReference type="SAM" id="MobiDB-lite"/>
    </source>
</evidence>
<feature type="compositionally biased region" description="Basic and acidic residues" evidence="1">
    <location>
        <begin position="91"/>
        <end position="106"/>
    </location>
</feature>
<keyword evidence="2" id="KW-0732">Signal</keyword>
<evidence type="ECO:0000313" key="4">
    <source>
        <dbReference type="Proteomes" id="UP001497516"/>
    </source>
</evidence>
<reference evidence="3 4" key="1">
    <citation type="submission" date="2024-04" db="EMBL/GenBank/DDBJ databases">
        <authorList>
            <person name="Fracassetti M."/>
        </authorList>
    </citation>
    <scope>NUCLEOTIDE SEQUENCE [LARGE SCALE GENOMIC DNA]</scope>
</reference>
<dbReference type="PANTHER" id="PTHR34377">
    <property type="entry name" value="TETRATRICOPEPTIDE REPEAT (TPR)-LIKE SUPERFAMILY PROTEIN"/>
    <property type="match status" value="1"/>
</dbReference>
<dbReference type="PANTHER" id="PTHR34377:SF10">
    <property type="entry name" value="BIFUNCTIONAL INHIBITOR_PLANT LIPID TRANSFER PROTEIN_SEED STORAGE HELICAL DOMAIN-CONTAINING PROTEIN"/>
    <property type="match status" value="1"/>
</dbReference>
<gene>
    <name evidence="3" type="ORF">LTRI10_LOCUS51542</name>
</gene>
<feature type="chain" id="PRO_5043506003" description="Bifunctional inhibitor/plant lipid transfer protein/seed storage helical domain-containing protein" evidence="2">
    <location>
        <begin position="29"/>
        <end position="248"/>
    </location>
</feature>
<accession>A0AAV2GNH5</accession>
<dbReference type="Proteomes" id="UP001497516">
    <property type="component" value="Chromosome 9"/>
</dbReference>
<feature type="compositionally biased region" description="Low complexity" evidence="1">
    <location>
        <begin position="129"/>
        <end position="138"/>
    </location>
</feature>
<protein>
    <recommendedName>
        <fullName evidence="5">Bifunctional inhibitor/plant lipid transfer protein/seed storage helical domain-containing protein</fullName>
    </recommendedName>
</protein>
<organism evidence="3 4">
    <name type="scientific">Linum trigynum</name>
    <dbReference type="NCBI Taxonomy" id="586398"/>
    <lineage>
        <taxon>Eukaryota</taxon>
        <taxon>Viridiplantae</taxon>
        <taxon>Streptophyta</taxon>
        <taxon>Embryophyta</taxon>
        <taxon>Tracheophyta</taxon>
        <taxon>Spermatophyta</taxon>
        <taxon>Magnoliopsida</taxon>
        <taxon>eudicotyledons</taxon>
        <taxon>Gunneridae</taxon>
        <taxon>Pentapetalae</taxon>
        <taxon>rosids</taxon>
        <taxon>fabids</taxon>
        <taxon>Malpighiales</taxon>
        <taxon>Linaceae</taxon>
        <taxon>Linum</taxon>
    </lineage>
</organism>
<feature type="region of interest" description="Disordered" evidence="1">
    <location>
        <begin position="88"/>
        <end position="195"/>
    </location>
</feature>
<dbReference type="AlphaFoldDB" id="A0AAV2GNH5"/>
<sequence>MKLASMILAVLSSYSALLLLPNLPISTASVVPAFARPSSPFRPLCVSQLALANYACASVIPTLPFTDPPMPTATSIPQPSEILFHLAATEDGGRRNRDPTTGREGEALGGRGSNDDDDDRQKRRHHRSSSSSSSSSSTSRDERGSGGRRDGHRHRRGRHSNNGHGRRRGDDDDNDDDEEGGGGMERDQRPASPAENNCCKWVGDVDDECVCELLFRLPTFLARPIHEYTIIVSEWCKITYSCGGRPRP</sequence>
<name>A0AAV2GNH5_9ROSI</name>
<feature type="compositionally biased region" description="Acidic residues" evidence="1">
    <location>
        <begin position="171"/>
        <end position="180"/>
    </location>
</feature>
<feature type="compositionally biased region" description="Basic residues" evidence="1">
    <location>
        <begin position="150"/>
        <end position="167"/>
    </location>
</feature>
<proteinExistence type="predicted"/>
<feature type="compositionally biased region" description="Basic and acidic residues" evidence="1">
    <location>
        <begin position="139"/>
        <end position="149"/>
    </location>
</feature>
<evidence type="ECO:0008006" key="5">
    <source>
        <dbReference type="Google" id="ProtNLM"/>
    </source>
</evidence>
<evidence type="ECO:0000313" key="3">
    <source>
        <dbReference type="EMBL" id="CAL1412234.1"/>
    </source>
</evidence>
<keyword evidence="4" id="KW-1185">Reference proteome</keyword>
<evidence type="ECO:0000256" key="2">
    <source>
        <dbReference type="SAM" id="SignalP"/>
    </source>
</evidence>